<dbReference type="RefSeq" id="WP_073458802.1">
    <property type="nucleotide sequence ID" value="NZ_FRAP01000016.1"/>
</dbReference>
<gene>
    <name evidence="1" type="ORF">SAMN05443637_116178</name>
</gene>
<keyword evidence="2" id="KW-1185">Reference proteome</keyword>
<dbReference type="AlphaFoldDB" id="A0A1M6XDH4"/>
<proteinExistence type="predicted"/>
<name>A0A1M6XDH4_PSETH</name>
<dbReference type="OrthoDB" id="3574036at2"/>
<dbReference type="Proteomes" id="UP000184363">
    <property type="component" value="Unassembled WGS sequence"/>
</dbReference>
<reference evidence="1 2" key="1">
    <citation type="submission" date="2016-11" db="EMBL/GenBank/DDBJ databases">
        <authorList>
            <person name="Jaros S."/>
            <person name="Januszkiewicz K."/>
            <person name="Wedrychowicz H."/>
        </authorList>
    </citation>
    <scope>NUCLEOTIDE SEQUENCE [LARGE SCALE GENOMIC DNA]</scope>
    <source>
        <strain evidence="1 2">DSM 43832</strain>
    </source>
</reference>
<organism evidence="1 2">
    <name type="scientific">Pseudonocardia thermophila</name>
    <dbReference type="NCBI Taxonomy" id="1848"/>
    <lineage>
        <taxon>Bacteria</taxon>
        <taxon>Bacillati</taxon>
        <taxon>Actinomycetota</taxon>
        <taxon>Actinomycetes</taxon>
        <taxon>Pseudonocardiales</taxon>
        <taxon>Pseudonocardiaceae</taxon>
        <taxon>Pseudonocardia</taxon>
    </lineage>
</organism>
<evidence type="ECO:0000313" key="2">
    <source>
        <dbReference type="Proteomes" id="UP000184363"/>
    </source>
</evidence>
<dbReference type="STRING" id="1848.SAMN05443637_116178"/>
<evidence type="ECO:0000313" key="1">
    <source>
        <dbReference type="EMBL" id="SHL03855.1"/>
    </source>
</evidence>
<accession>A0A1M6XDH4</accession>
<dbReference type="EMBL" id="FRAP01000016">
    <property type="protein sequence ID" value="SHL03855.1"/>
    <property type="molecule type" value="Genomic_DNA"/>
</dbReference>
<sequence length="110" mass="12618">MTAMMSQPSLHLITCRDACAFGPARDHHDRLLRVDTDPEVLLELFDIAVTWHELDWSAGAVVPPAEWPTFAARHRWVDEDRAVRAFALAADIVERGRRRPVRHRRTLLDA</sequence>
<protein>
    <submittedName>
        <fullName evidence="1">Uncharacterized protein</fullName>
    </submittedName>
</protein>